<accession>A0A090FZ47</accession>
<evidence type="ECO:0000313" key="2">
    <source>
        <dbReference type="Proteomes" id="UP000046122"/>
    </source>
</evidence>
<protein>
    <submittedName>
        <fullName evidence="1">Uncharacterized protein</fullName>
    </submittedName>
</protein>
<name>A0A090FZ47_MESPL</name>
<proteinExistence type="predicted"/>
<evidence type="ECO:0000313" key="1">
    <source>
        <dbReference type="EMBL" id="CDX52805.1"/>
    </source>
</evidence>
<reference evidence="1 2" key="1">
    <citation type="submission" date="2014-08" db="EMBL/GenBank/DDBJ databases">
        <authorList>
            <person name="Moulin Lionel"/>
        </authorList>
    </citation>
    <scope>NUCLEOTIDE SEQUENCE [LARGE SCALE GENOMIC DNA]</scope>
</reference>
<dbReference type="AlphaFoldDB" id="A0A090FZ47"/>
<dbReference type="Proteomes" id="UP000046122">
    <property type="component" value="Unassembled WGS sequence"/>
</dbReference>
<gene>
    <name evidence="1" type="ORF">MPL3365_170104</name>
</gene>
<dbReference type="EMBL" id="CCNE01000009">
    <property type="protein sequence ID" value="CDX52805.1"/>
    <property type="molecule type" value="Genomic_DNA"/>
</dbReference>
<organism evidence="1 2">
    <name type="scientific">Mesorhizobium plurifarium</name>
    <dbReference type="NCBI Taxonomy" id="69974"/>
    <lineage>
        <taxon>Bacteria</taxon>
        <taxon>Pseudomonadati</taxon>
        <taxon>Pseudomonadota</taxon>
        <taxon>Alphaproteobacteria</taxon>
        <taxon>Hyphomicrobiales</taxon>
        <taxon>Phyllobacteriaceae</taxon>
        <taxon>Mesorhizobium</taxon>
    </lineage>
</organism>
<sequence>MAGPIAYRRLEEFPNINAMQLFEEFVQCSFRVGLPGSNIKRSRDGSVAGVGQLARVALSWV</sequence>